<sequence length="128" mass="14393">MYLLIEAKGNEREKALIRSPINLSLVLDRSGSMSGEPLMYSKKACQFVADQMNVFDLLSLVAFDDQIQTIIPPSKITHKDLIKHRIESIETGGMTNLSGATRSEEQAGRNGQSGHFAIRWPRERRDYG</sequence>
<gene>
    <name evidence="3" type="ORF">GCM10010911_68510</name>
</gene>
<feature type="domain" description="VWFA" evidence="2">
    <location>
        <begin position="25"/>
        <end position="102"/>
    </location>
</feature>
<keyword evidence="4" id="KW-1185">Reference proteome</keyword>
<reference evidence="3" key="2">
    <citation type="submission" date="2020-09" db="EMBL/GenBank/DDBJ databases">
        <authorList>
            <person name="Sun Q."/>
            <person name="Zhou Y."/>
        </authorList>
    </citation>
    <scope>NUCLEOTIDE SEQUENCE</scope>
    <source>
        <strain evidence="3">CGMCC 1.15178</strain>
    </source>
</reference>
<dbReference type="Gene3D" id="3.40.50.410">
    <property type="entry name" value="von Willebrand factor, type A domain"/>
    <property type="match status" value="1"/>
</dbReference>
<dbReference type="SUPFAM" id="SSF53300">
    <property type="entry name" value="vWA-like"/>
    <property type="match status" value="1"/>
</dbReference>
<dbReference type="Proteomes" id="UP000612456">
    <property type="component" value="Unassembled WGS sequence"/>
</dbReference>
<name>A0A917E3E4_9BACL</name>
<proteinExistence type="predicted"/>
<evidence type="ECO:0000313" key="4">
    <source>
        <dbReference type="Proteomes" id="UP000612456"/>
    </source>
</evidence>
<dbReference type="InterPro" id="IPR036465">
    <property type="entry name" value="vWFA_dom_sf"/>
</dbReference>
<evidence type="ECO:0000313" key="3">
    <source>
        <dbReference type="EMBL" id="GGD99867.1"/>
    </source>
</evidence>
<dbReference type="Pfam" id="PF13519">
    <property type="entry name" value="VWA_2"/>
    <property type="match status" value="1"/>
</dbReference>
<dbReference type="AlphaFoldDB" id="A0A917E3E4"/>
<accession>A0A917E3E4</accession>
<comment type="caution">
    <text evidence="3">The sequence shown here is derived from an EMBL/GenBank/DDBJ whole genome shotgun (WGS) entry which is preliminary data.</text>
</comment>
<organism evidence="3 4">
    <name type="scientific">Paenibacillus nasutitermitis</name>
    <dbReference type="NCBI Taxonomy" id="1652958"/>
    <lineage>
        <taxon>Bacteria</taxon>
        <taxon>Bacillati</taxon>
        <taxon>Bacillota</taxon>
        <taxon>Bacilli</taxon>
        <taxon>Bacillales</taxon>
        <taxon>Paenibacillaceae</taxon>
        <taxon>Paenibacillus</taxon>
    </lineage>
</organism>
<evidence type="ECO:0000256" key="1">
    <source>
        <dbReference type="SAM" id="MobiDB-lite"/>
    </source>
</evidence>
<protein>
    <recommendedName>
        <fullName evidence="2">VWFA domain-containing protein</fullName>
    </recommendedName>
</protein>
<reference evidence="3" key="1">
    <citation type="journal article" date="2014" name="Int. J. Syst. Evol. Microbiol.">
        <title>Complete genome sequence of Corynebacterium casei LMG S-19264T (=DSM 44701T), isolated from a smear-ripened cheese.</title>
        <authorList>
            <consortium name="US DOE Joint Genome Institute (JGI-PGF)"/>
            <person name="Walter F."/>
            <person name="Albersmeier A."/>
            <person name="Kalinowski J."/>
            <person name="Ruckert C."/>
        </authorList>
    </citation>
    <scope>NUCLEOTIDE SEQUENCE</scope>
    <source>
        <strain evidence="3">CGMCC 1.15178</strain>
    </source>
</reference>
<feature type="region of interest" description="Disordered" evidence="1">
    <location>
        <begin position="93"/>
        <end position="120"/>
    </location>
</feature>
<dbReference type="InterPro" id="IPR002035">
    <property type="entry name" value="VWF_A"/>
</dbReference>
<dbReference type="EMBL" id="BMHP01000013">
    <property type="protein sequence ID" value="GGD99867.1"/>
    <property type="molecule type" value="Genomic_DNA"/>
</dbReference>
<evidence type="ECO:0000259" key="2">
    <source>
        <dbReference type="Pfam" id="PF13519"/>
    </source>
</evidence>